<dbReference type="PATRIC" id="fig|1329909.3.peg.126"/>
<organism evidence="2 3">
    <name type="scientific">Sphingobium quisquiliarum P25</name>
    <dbReference type="NCBI Taxonomy" id="1329909"/>
    <lineage>
        <taxon>Bacteria</taxon>
        <taxon>Pseudomonadati</taxon>
        <taxon>Pseudomonadota</taxon>
        <taxon>Alphaproteobacteria</taxon>
        <taxon>Sphingomonadales</taxon>
        <taxon>Sphingomonadaceae</taxon>
        <taxon>Sphingobium</taxon>
    </lineage>
</organism>
<keyword evidence="1" id="KW-0472">Membrane</keyword>
<dbReference type="EMBL" id="ATHO01000007">
    <property type="protein sequence ID" value="EQB14706.1"/>
    <property type="molecule type" value="Genomic_DNA"/>
</dbReference>
<dbReference type="InterPro" id="IPR011969">
    <property type="entry name" value="Clan_AA_Asp_peptidase_C"/>
</dbReference>
<comment type="caution">
    <text evidence="2">The sequence shown here is derived from an EMBL/GenBank/DDBJ whole genome shotgun (WGS) entry which is preliminary data.</text>
</comment>
<dbReference type="NCBIfam" id="TIGR02281">
    <property type="entry name" value="clan_AA_DTGA"/>
    <property type="match status" value="1"/>
</dbReference>
<reference evidence="2 3" key="1">
    <citation type="journal article" date="2013" name="Genome Announc.">
        <title>Draft Genome Sequence of Sphingobium quisquiliarum Strain P25T, a Novel Hexachlorocyclohexane (HCH)-Degrading Bacterium Isolated from an HCH Dumpsite.</title>
        <authorList>
            <person name="Kumar Singh A."/>
            <person name="Sangwan N."/>
            <person name="Sharma A."/>
            <person name="Gupta V."/>
            <person name="Khurana J.P."/>
            <person name="Lal R."/>
        </authorList>
    </citation>
    <scope>NUCLEOTIDE SEQUENCE [LARGE SCALE GENOMIC DNA]</scope>
    <source>
        <strain evidence="2 3">P25</strain>
    </source>
</reference>
<protein>
    <recommendedName>
        <fullName evidence="4">Peptidase</fullName>
    </recommendedName>
</protein>
<sequence length="210" mass="22602">MPVSINPEWQQMAIYAVGAAIVLILLFNIPYVGRVLRALFSFALLTFCIFLLMQQAPFDPTLARITAQLGIDGQQVSGREVRIRMSPDGHFWARAEINGVERRMLIDSGATVTTLSEETAQRASVERGSGLLPIVMRTANGVVPADTGTIGRFVLGGIEARNLKAAISPAIGNIDVLGMNFLSQLASWRVEGRTLILVPRVEGAKAATGA</sequence>
<keyword evidence="3" id="KW-1185">Reference proteome</keyword>
<evidence type="ECO:0000313" key="2">
    <source>
        <dbReference type="EMBL" id="EQB14706.1"/>
    </source>
</evidence>
<feature type="transmembrane region" description="Helical" evidence="1">
    <location>
        <begin position="35"/>
        <end position="53"/>
    </location>
</feature>
<dbReference type="RefSeq" id="WP_021236480.1">
    <property type="nucleotide sequence ID" value="NZ_ATHO01000007.1"/>
</dbReference>
<feature type="transmembrane region" description="Helical" evidence="1">
    <location>
        <begin position="12"/>
        <end position="29"/>
    </location>
</feature>
<proteinExistence type="predicted"/>
<dbReference type="Gene3D" id="2.40.70.10">
    <property type="entry name" value="Acid Proteases"/>
    <property type="match status" value="1"/>
</dbReference>
<evidence type="ECO:0000313" key="3">
    <source>
        <dbReference type="Proteomes" id="UP000015525"/>
    </source>
</evidence>
<evidence type="ECO:0008006" key="4">
    <source>
        <dbReference type="Google" id="ProtNLM"/>
    </source>
</evidence>
<dbReference type="AlphaFoldDB" id="T0HEB2"/>
<name>T0HEB2_9SPHN</name>
<keyword evidence="1" id="KW-1133">Transmembrane helix</keyword>
<dbReference type="Pfam" id="PF13975">
    <property type="entry name" value="gag-asp_proteas"/>
    <property type="match status" value="1"/>
</dbReference>
<dbReference type="CDD" id="cd05483">
    <property type="entry name" value="retropepsin_like_bacteria"/>
    <property type="match status" value="1"/>
</dbReference>
<accession>T0HEB2</accession>
<dbReference type="Proteomes" id="UP000015525">
    <property type="component" value="Unassembled WGS sequence"/>
</dbReference>
<dbReference type="SUPFAM" id="SSF50630">
    <property type="entry name" value="Acid proteases"/>
    <property type="match status" value="1"/>
</dbReference>
<evidence type="ECO:0000256" key="1">
    <source>
        <dbReference type="SAM" id="Phobius"/>
    </source>
</evidence>
<dbReference type="InterPro" id="IPR021109">
    <property type="entry name" value="Peptidase_aspartic_dom_sf"/>
</dbReference>
<gene>
    <name evidence="2" type="ORF">L288_00710</name>
</gene>
<keyword evidence="1" id="KW-0812">Transmembrane</keyword>
<dbReference type="InterPro" id="IPR034122">
    <property type="entry name" value="Retropepsin-like_bacterial"/>
</dbReference>